<organism evidence="3 4">
    <name type="scientific">Tautonia sociabilis</name>
    <dbReference type="NCBI Taxonomy" id="2080755"/>
    <lineage>
        <taxon>Bacteria</taxon>
        <taxon>Pseudomonadati</taxon>
        <taxon>Planctomycetota</taxon>
        <taxon>Planctomycetia</taxon>
        <taxon>Isosphaerales</taxon>
        <taxon>Isosphaeraceae</taxon>
        <taxon>Tautonia</taxon>
    </lineage>
</organism>
<proteinExistence type="predicted"/>
<feature type="signal peptide" evidence="2">
    <location>
        <begin position="1"/>
        <end position="22"/>
    </location>
</feature>
<dbReference type="PRINTS" id="PR01217">
    <property type="entry name" value="PRICHEXTENSN"/>
</dbReference>
<reference evidence="3 4" key="2">
    <citation type="submission" date="2019-01" db="EMBL/GenBank/DDBJ databases">
        <title>Tautonia sociabilis, a novel thermotolerant planctomycete of Isosphaeraceae family, isolated from a 4000 m deep subterranean habitat.</title>
        <authorList>
            <person name="Kovaleva O.L."/>
            <person name="Elcheninov A.G."/>
            <person name="Van Heerden E."/>
            <person name="Toshchakov S.V."/>
            <person name="Novikov A."/>
            <person name="Bonch-Osmolovskaya E.A."/>
            <person name="Kublanov I.V."/>
        </authorList>
    </citation>
    <scope>NUCLEOTIDE SEQUENCE [LARGE SCALE GENOMIC DNA]</scope>
    <source>
        <strain evidence="3 4">GM2012</strain>
    </source>
</reference>
<evidence type="ECO:0000313" key="4">
    <source>
        <dbReference type="Proteomes" id="UP000280296"/>
    </source>
</evidence>
<dbReference type="EMBL" id="RYZH01000011">
    <property type="protein sequence ID" value="RUL88362.1"/>
    <property type="molecule type" value="Genomic_DNA"/>
</dbReference>
<dbReference type="RefSeq" id="WP_126724689.1">
    <property type="nucleotide sequence ID" value="NZ_RYZH01000011.1"/>
</dbReference>
<evidence type="ECO:0000313" key="3">
    <source>
        <dbReference type="EMBL" id="RUL88362.1"/>
    </source>
</evidence>
<comment type="caution">
    <text evidence="3">The sequence shown here is derived from an EMBL/GenBank/DDBJ whole genome shotgun (WGS) entry which is preliminary data.</text>
</comment>
<gene>
    <name evidence="3" type="ORF">TsocGM_07505</name>
</gene>
<reference evidence="3 4" key="1">
    <citation type="submission" date="2018-12" db="EMBL/GenBank/DDBJ databases">
        <authorList>
            <person name="Toschakov S.V."/>
        </authorList>
    </citation>
    <scope>NUCLEOTIDE SEQUENCE [LARGE SCALE GENOMIC DNA]</scope>
    <source>
        <strain evidence="3 4">GM2012</strain>
    </source>
</reference>
<evidence type="ECO:0000256" key="1">
    <source>
        <dbReference type="SAM" id="MobiDB-lite"/>
    </source>
</evidence>
<name>A0A432MLT9_9BACT</name>
<protein>
    <submittedName>
        <fullName evidence="3">Uncharacterized protein</fullName>
    </submittedName>
</protein>
<feature type="chain" id="PRO_5019073488" evidence="2">
    <location>
        <begin position="23"/>
        <end position="539"/>
    </location>
</feature>
<sequence length="539" mass="57202">MKSRRYLTVAGLGLALIRPAGADEPPEIRTQGALIRSSARASRVVVEDGPPRDPGVRKAVAQVVTDFPPPKALPRYGVGQAPASGGNPLVVPPPGELPGIPAPSEIPGAPELPPPSDLPGVPEAVVPVPPLESGEIPPPLEQPAPEPILPPELPSPPTGFPEEGLPQLPTAPEPPATAVPDLSPIPEAAEAIPPDAFSSGGPGAGALTDLASTAALAASSGFATPEVFGDSFGASGIRIFQGRPQPPPPLPRPPIPPRPPSPFEPVVSAALVPTIRAIKLSENQSPAPRSRLIYQFNFYNDVNGTVNQRFGAPISDIRIYRHVFGFERAFLDQMASFGMRLPLDTVTGDSPLPNIGRTSTALGNLELFAKYVLYRDLEAGRLLSTGLSVSPNTGPRRFAGADYLQPSNSTTIQPFVGGIFTAGRFFAQGFLSIQVPFDTNDVTLLYNDYAFGYFLYRAQEPGRWLTAITPIFEVHVNTPLNHRGVRIDDPVGIPDFVNLTYGAAFDLGRRARFLAAIVTPVTGPRPFDLEVLASLNVYY</sequence>
<keyword evidence="4" id="KW-1185">Reference proteome</keyword>
<dbReference type="AlphaFoldDB" id="A0A432MLT9"/>
<dbReference type="Proteomes" id="UP000280296">
    <property type="component" value="Unassembled WGS sequence"/>
</dbReference>
<keyword evidence="2" id="KW-0732">Signal</keyword>
<feature type="compositionally biased region" description="Pro residues" evidence="1">
    <location>
        <begin position="136"/>
        <end position="159"/>
    </location>
</feature>
<feature type="region of interest" description="Disordered" evidence="1">
    <location>
        <begin position="36"/>
        <end position="182"/>
    </location>
</feature>
<feature type="compositionally biased region" description="Basic and acidic residues" evidence="1">
    <location>
        <begin position="45"/>
        <end position="56"/>
    </location>
</feature>
<feature type="region of interest" description="Disordered" evidence="1">
    <location>
        <begin position="236"/>
        <end position="263"/>
    </location>
</feature>
<dbReference type="OrthoDB" id="225378at2"/>
<feature type="compositionally biased region" description="Pro residues" evidence="1">
    <location>
        <begin position="244"/>
        <end position="263"/>
    </location>
</feature>
<evidence type="ECO:0000256" key="2">
    <source>
        <dbReference type="SAM" id="SignalP"/>
    </source>
</evidence>
<accession>A0A432MLT9</accession>